<organism evidence="3 4">
    <name type="scientific">Pseudoduganella dura</name>
    <dbReference type="NCBI Taxonomy" id="321982"/>
    <lineage>
        <taxon>Bacteria</taxon>
        <taxon>Pseudomonadati</taxon>
        <taxon>Pseudomonadota</taxon>
        <taxon>Betaproteobacteria</taxon>
        <taxon>Burkholderiales</taxon>
        <taxon>Oxalobacteraceae</taxon>
        <taxon>Telluria group</taxon>
        <taxon>Pseudoduganella</taxon>
    </lineage>
</organism>
<keyword evidence="2" id="KW-0472">Membrane</keyword>
<feature type="region of interest" description="Disordered" evidence="1">
    <location>
        <begin position="211"/>
        <end position="231"/>
    </location>
</feature>
<comment type="caution">
    <text evidence="3">The sequence shown here is derived from an EMBL/GenBank/DDBJ whole genome shotgun (WGS) entry which is preliminary data.</text>
</comment>
<evidence type="ECO:0000313" key="3">
    <source>
        <dbReference type="EMBL" id="MUI14959.1"/>
    </source>
</evidence>
<evidence type="ECO:0000313" key="4">
    <source>
        <dbReference type="Proteomes" id="UP000431684"/>
    </source>
</evidence>
<feature type="transmembrane region" description="Helical" evidence="2">
    <location>
        <begin position="6"/>
        <end position="28"/>
    </location>
</feature>
<keyword evidence="4" id="KW-1185">Reference proteome</keyword>
<dbReference type="RefSeq" id="WP_155710705.1">
    <property type="nucleotide sequence ID" value="NZ_BMWU01000024.1"/>
</dbReference>
<keyword evidence="2" id="KW-0812">Transmembrane</keyword>
<dbReference type="EMBL" id="WNWM01000002">
    <property type="protein sequence ID" value="MUI14959.1"/>
    <property type="molecule type" value="Genomic_DNA"/>
</dbReference>
<feature type="compositionally biased region" description="Basic and acidic residues" evidence="1">
    <location>
        <begin position="66"/>
        <end position="76"/>
    </location>
</feature>
<dbReference type="AlphaFoldDB" id="A0A6I3XEU5"/>
<dbReference type="Proteomes" id="UP000431684">
    <property type="component" value="Unassembled WGS sequence"/>
</dbReference>
<evidence type="ECO:0000256" key="1">
    <source>
        <dbReference type="SAM" id="MobiDB-lite"/>
    </source>
</evidence>
<accession>A0A6I3XEU5</accession>
<name>A0A6I3XEU5_9BURK</name>
<proteinExistence type="predicted"/>
<sequence>MEESPPHARTLAVFGTIIAVHAGLLMVYQRPDVPAPMPARKETGILILVPPLRTPLATTPLASKAARPEKTPRASPDKAPAAITPPVRHAPPIEAAVKTEALPAMEQAHDVDENWAEDASGPAAPATAIRAQALAMAGKVDAENRQGKPVLAAPVDTPLARMRANMAQAARGGGNSTTTITSASGEPVTVITRNGKAQCYVKVSTSVAPSAVLGNRGSGRSSQVNCPKGLQ</sequence>
<keyword evidence="2" id="KW-1133">Transmembrane helix</keyword>
<reference evidence="3 4" key="1">
    <citation type="submission" date="2019-11" db="EMBL/GenBank/DDBJ databases">
        <title>Draft Genome Sequences of Six Type Strains of the Genus Massilia.</title>
        <authorList>
            <person name="Miess H."/>
            <person name="Frediansyah A."/>
            <person name="Goeker M."/>
            <person name="Gross H."/>
        </authorList>
    </citation>
    <scope>NUCLEOTIDE SEQUENCE [LARGE SCALE GENOMIC DNA]</scope>
    <source>
        <strain evidence="3 4">DSM 17513</strain>
    </source>
</reference>
<feature type="region of interest" description="Disordered" evidence="1">
    <location>
        <begin position="59"/>
        <end position="86"/>
    </location>
</feature>
<gene>
    <name evidence="3" type="ORF">GJV26_21180</name>
</gene>
<protein>
    <submittedName>
        <fullName evidence="3">Uncharacterized protein</fullName>
    </submittedName>
</protein>
<evidence type="ECO:0000256" key="2">
    <source>
        <dbReference type="SAM" id="Phobius"/>
    </source>
</evidence>